<keyword evidence="6 10" id="KW-0812">Transmembrane</keyword>
<keyword evidence="11" id="KW-0282">Flagellum</keyword>
<keyword evidence="10" id="KW-0997">Cell inner membrane</keyword>
<dbReference type="AlphaFoldDB" id="A0A2N4UB54"/>
<name>A0A2N4UB54_9BURK</name>
<keyword evidence="11" id="KW-0969">Cilium</keyword>
<dbReference type="Proteomes" id="UP000234328">
    <property type="component" value="Unassembled WGS sequence"/>
</dbReference>
<evidence type="ECO:0000256" key="2">
    <source>
        <dbReference type="ARBA" id="ARBA00004162"/>
    </source>
</evidence>
<evidence type="ECO:0000256" key="3">
    <source>
        <dbReference type="ARBA" id="ARBA00008281"/>
    </source>
</evidence>
<keyword evidence="12" id="KW-1185">Reference proteome</keyword>
<evidence type="ECO:0000256" key="1">
    <source>
        <dbReference type="ARBA" id="ARBA00002254"/>
    </source>
</evidence>
<accession>A0A2N4UB54</accession>
<evidence type="ECO:0000256" key="10">
    <source>
        <dbReference type="RuleBase" id="RU364125"/>
    </source>
</evidence>
<feature type="transmembrane region" description="Helical" evidence="10">
    <location>
        <begin position="28"/>
        <end position="47"/>
    </location>
</feature>
<evidence type="ECO:0000256" key="9">
    <source>
        <dbReference type="ARBA" id="ARBA00023136"/>
    </source>
</evidence>
<keyword evidence="4" id="KW-1003">Cell membrane</keyword>
<evidence type="ECO:0000256" key="6">
    <source>
        <dbReference type="ARBA" id="ARBA00022692"/>
    </source>
</evidence>
<evidence type="ECO:0000256" key="8">
    <source>
        <dbReference type="ARBA" id="ARBA00022989"/>
    </source>
</evidence>
<gene>
    <name evidence="11" type="ORF">CR155_19510</name>
</gene>
<evidence type="ECO:0000256" key="4">
    <source>
        <dbReference type="ARBA" id="ARBA00022475"/>
    </source>
</evidence>
<evidence type="ECO:0000256" key="7">
    <source>
        <dbReference type="ARBA" id="ARBA00022779"/>
    </source>
</evidence>
<comment type="function">
    <text evidence="1 10">Controls the rotational direction of flagella during chemotaxis.</text>
</comment>
<evidence type="ECO:0000313" key="12">
    <source>
        <dbReference type="Proteomes" id="UP000234328"/>
    </source>
</evidence>
<keyword evidence="8 10" id="KW-1133">Transmembrane helix</keyword>
<evidence type="ECO:0000313" key="11">
    <source>
        <dbReference type="EMBL" id="PLC52235.1"/>
    </source>
</evidence>
<keyword evidence="7 10" id="KW-0283">Flagellar rotation</keyword>
<dbReference type="PANTHER" id="PTHR35091:SF2">
    <property type="entry name" value="FLAGELLAR PROTEIN FLIL"/>
    <property type="match status" value="1"/>
</dbReference>
<dbReference type="Pfam" id="PF03748">
    <property type="entry name" value="FliL"/>
    <property type="match status" value="1"/>
</dbReference>
<dbReference type="GO" id="GO:0071978">
    <property type="term" value="P:bacterial-type flagellum-dependent swarming motility"/>
    <property type="evidence" value="ECO:0007669"/>
    <property type="project" value="TreeGrafter"/>
</dbReference>
<dbReference type="GO" id="GO:0005886">
    <property type="term" value="C:plasma membrane"/>
    <property type="evidence" value="ECO:0007669"/>
    <property type="project" value="UniProtKB-SubCell"/>
</dbReference>
<keyword evidence="11" id="KW-0966">Cell projection</keyword>
<reference evidence="11 12" key="1">
    <citation type="submission" date="2017-10" db="EMBL/GenBank/DDBJ databases">
        <title>Two draft genome sequences of Pusillimonas sp. strains isolated from a nitrate- and radionuclide-contaminated groundwater in Russia.</title>
        <authorList>
            <person name="Grouzdev D.S."/>
            <person name="Tourova T.P."/>
            <person name="Goeva M.A."/>
            <person name="Babich T.L."/>
            <person name="Sokolova D.S."/>
            <person name="Abdullin R."/>
            <person name="Poltaraus A.B."/>
            <person name="Toshchakov S.V."/>
            <person name="Nazina T.N."/>
        </authorList>
    </citation>
    <scope>NUCLEOTIDE SEQUENCE [LARGE SCALE GENOMIC DNA]</scope>
    <source>
        <strain evidence="11 12">JR1/69-2-13</strain>
    </source>
</reference>
<dbReference type="PANTHER" id="PTHR35091">
    <property type="entry name" value="FLAGELLAR PROTEIN FLIL"/>
    <property type="match status" value="1"/>
</dbReference>
<protein>
    <recommendedName>
        <fullName evidence="10">Flagellar protein FliL</fullName>
    </recommendedName>
</protein>
<evidence type="ECO:0000256" key="5">
    <source>
        <dbReference type="ARBA" id="ARBA00022500"/>
    </source>
</evidence>
<comment type="caution">
    <text evidence="11">The sequence shown here is derived from an EMBL/GenBank/DDBJ whole genome shotgun (WGS) entry which is preliminary data.</text>
</comment>
<keyword evidence="5 10" id="KW-0145">Chemotaxis</keyword>
<organism evidence="11 12">
    <name type="scientific">Pollutimonas nitritireducens</name>
    <dbReference type="NCBI Taxonomy" id="2045209"/>
    <lineage>
        <taxon>Bacteria</taxon>
        <taxon>Pseudomonadati</taxon>
        <taxon>Pseudomonadota</taxon>
        <taxon>Betaproteobacteria</taxon>
        <taxon>Burkholderiales</taxon>
        <taxon>Alcaligenaceae</taxon>
        <taxon>Pollutimonas</taxon>
    </lineage>
</organism>
<dbReference type="GO" id="GO:0009425">
    <property type="term" value="C:bacterial-type flagellum basal body"/>
    <property type="evidence" value="ECO:0007669"/>
    <property type="project" value="InterPro"/>
</dbReference>
<dbReference type="GO" id="GO:0006935">
    <property type="term" value="P:chemotaxis"/>
    <property type="evidence" value="ECO:0007669"/>
    <property type="project" value="UniProtKB-KW"/>
</dbReference>
<comment type="subcellular location">
    <subcellularLocation>
        <location evidence="10">Cell inner membrane</location>
    </subcellularLocation>
    <subcellularLocation>
        <location evidence="2">Cell membrane</location>
        <topology evidence="2">Single-pass membrane protein</topology>
    </subcellularLocation>
</comment>
<keyword evidence="9 10" id="KW-0472">Membrane</keyword>
<sequence>MATTSTRSATRPATAKPKSGRTSRMFKILFVIVAIAAASIGATMFYYEKTGLGLANAEGPEALPAAKALPLPSPIFTPLEPFTVTLRSEHTQRILYVAITLRMTDETSRRLVNEFMPEVRDRVLRKLAEQQPDVVQTPEGRQALVQSLSAALQEPYLPHNKGPDITSVLFTAFVVQ</sequence>
<dbReference type="InterPro" id="IPR005503">
    <property type="entry name" value="FliL"/>
</dbReference>
<dbReference type="EMBL" id="PDNV01000015">
    <property type="protein sequence ID" value="PLC52235.1"/>
    <property type="molecule type" value="Genomic_DNA"/>
</dbReference>
<proteinExistence type="inferred from homology"/>
<comment type="similarity">
    <text evidence="3 10">Belongs to the FliL family.</text>
</comment>
<dbReference type="OrthoDB" id="5297029at2"/>